<protein>
    <submittedName>
        <fullName evidence="2">Uncharacterized protein</fullName>
    </submittedName>
</protein>
<name>A0AAN8MLZ2_9PEZI</name>
<feature type="compositionally biased region" description="Polar residues" evidence="1">
    <location>
        <begin position="296"/>
        <end position="305"/>
    </location>
</feature>
<feature type="region of interest" description="Disordered" evidence="1">
    <location>
        <begin position="17"/>
        <end position="62"/>
    </location>
</feature>
<evidence type="ECO:0000256" key="1">
    <source>
        <dbReference type="SAM" id="MobiDB-lite"/>
    </source>
</evidence>
<accession>A0AAN8MLZ2</accession>
<proteinExistence type="predicted"/>
<organism evidence="2 3">
    <name type="scientific">Orbilia javanica</name>
    <dbReference type="NCBI Taxonomy" id="47235"/>
    <lineage>
        <taxon>Eukaryota</taxon>
        <taxon>Fungi</taxon>
        <taxon>Dikarya</taxon>
        <taxon>Ascomycota</taxon>
        <taxon>Pezizomycotina</taxon>
        <taxon>Orbiliomycetes</taxon>
        <taxon>Orbiliales</taxon>
        <taxon>Orbiliaceae</taxon>
        <taxon>Orbilia</taxon>
    </lineage>
</organism>
<dbReference type="EMBL" id="JAVHNR010000006">
    <property type="protein sequence ID" value="KAK6339914.1"/>
    <property type="molecule type" value="Genomic_DNA"/>
</dbReference>
<comment type="caution">
    <text evidence="2">The sequence shown here is derived from an EMBL/GenBank/DDBJ whole genome shotgun (WGS) entry which is preliminary data.</text>
</comment>
<dbReference type="Proteomes" id="UP001313282">
    <property type="component" value="Unassembled WGS sequence"/>
</dbReference>
<sequence>MVSYNLRLRQQVSISESLSGVHSTRSTRSKRSSNSQPPLSKRPSLANSASSSRAGSQRNSLREHRAEALLQSTPYSTIRLIISRASEAPDAVAAPHLFRQVMEYFGADGDIVKSVIAGQQQQSDTSAALGIGDTSEVTTGMTQQENNNPITSGATLGTGSPSYSSLFPTASGTSTPGSEQTGDISACPFSNSEILMYINIMLGSFPPRRRTTGGVADLQKLFDPGFNDPLEDGSEYGYVSDCEPCDIDSLDGDDEVRLKVSGAMRDIKEDNDYDCSTSEPSYKQDLPFSGFEGCQNIETPSNSEH</sequence>
<reference evidence="2 3" key="1">
    <citation type="submission" date="2019-10" db="EMBL/GenBank/DDBJ databases">
        <authorList>
            <person name="Palmer J.M."/>
        </authorList>
    </citation>
    <scope>NUCLEOTIDE SEQUENCE [LARGE SCALE GENOMIC DNA]</scope>
    <source>
        <strain evidence="2 3">TWF718</strain>
    </source>
</reference>
<keyword evidence="3" id="KW-1185">Reference proteome</keyword>
<feature type="region of interest" description="Disordered" evidence="1">
    <location>
        <begin position="270"/>
        <end position="305"/>
    </location>
</feature>
<dbReference type="AlphaFoldDB" id="A0AAN8MLZ2"/>
<feature type="region of interest" description="Disordered" evidence="1">
    <location>
        <begin position="139"/>
        <end position="185"/>
    </location>
</feature>
<evidence type="ECO:0000313" key="2">
    <source>
        <dbReference type="EMBL" id="KAK6339914.1"/>
    </source>
</evidence>
<feature type="compositionally biased region" description="Polar residues" evidence="1">
    <location>
        <begin position="45"/>
        <end position="59"/>
    </location>
</feature>
<gene>
    <name evidence="2" type="ORF">TWF718_009302</name>
</gene>
<evidence type="ECO:0000313" key="3">
    <source>
        <dbReference type="Proteomes" id="UP001313282"/>
    </source>
</evidence>